<dbReference type="Proteomes" id="UP000634011">
    <property type="component" value="Unassembled WGS sequence"/>
</dbReference>
<dbReference type="EMBL" id="JACOFV010000006">
    <property type="protein sequence ID" value="MBC3862111.1"/>
    <property type="molecule type" value="Genomic_DNA"/>
</dbReference>
<accession>A0A923HDN6</accession>
<dbReference type="RefSeq" id="WP_186912028.1">
    <property type="nucleotide sequence ID" value="NZ_JACOFV010000006.1"/>
</dbReference>
<dbReference type="AlphaFoldDB" id="A0A923HDN6"/>
<evidence type="ECO:0000313" key="1">
    <source>
        <dbReference type="EMBL" id="MBC3862111.1"/>
    </source>
</evidence>
<dbReference type="SUPFAM" id="SSF53850">
    <property type="entry name" value="Periplasmic binding protein-like II"/>
    <property type="match status" value="1"/>
</dbReference>
<gene>
    <name evidence="1" type="ORF">H8K32_08385</name>
</gene>
<reference evidence="1" key="1">
    <citation type="submission" date="2020-08" db="EMBL/GenBank/DDBJ databases">
        <title>Novel species isolated from subtropical streams in China.</title>
        <authorList>
            <person name="Lu H."/>
        </authorList>
    </citation>
    <scope>NUCLEOTIDE SEQUENCE</scope>
    <source>
        <strain evidence="1">KACC 12607</strain>
    </source>
</reference>
<keyword evidence="2" id="KW-1185">Reference proteome</keyword>
<sequence length="221" mass="25162">MSHATEILQIYVPDVERPSRLMAEKILTQAFNTMHVNVSFVPLPGLRMQVMWREGKLDGNAVRALSTDLVNGVKVDFPVAYEEAVVYTINKKFTPNGYDSLRPYRVGYIAGTAYFEERLKNTPERESAPSIESLFKKLEVGRSDIVVESRFSACVLKKLGIQDVVILEPALERRPIYTYLHVRHKDLIPELESTLKAMEDDGSIKKLQDEAITEYRQKCPA</sequence>
<dbReference type="Gene3D" id="3.40.190.10">
    <property type="entry name" value="Periplasmic binding protein-like II"/>
    <property type="match status" value="2"/>
</dbReference>
<comment type="caution">
    <text evidence="1">The sequence shown here is derived from an EMBL/GenBank/DDBJ whole genome shotgun (WGS) entry which is preliminary data.</text>
</comment>
<proteinExistence type="predicted"/>
<organism evidence="1 2">
    <name type="scientific">Undibacterium jejuense</name>
    <dbReference type="NCBI Taxonomy" id="1344949"/>
    <lineage>
        <taxon>Bacteria</taxon>
        <taxon>Pseudomonadati</taxon>
        <taxon>Pseudomonadota</taxon>
        <taxon>Betaproteobacteria</taxon>
        <taxon>Burkholderiales</taxon>
        <taxon>Oxalobacteraceae</taxon>
        <taxon>Undibacterium</taxon>
    </lineage>
</organism>
<protein>
    <submittedName>
        <fullName evidence="1">Transporter substrate-binding domain-containing protein</fullName>
    </submittedName>
</protein>
<name>A0A923HDN6_9BURK</name>
<evidence type="ECO:0000313" key="2">
    <source>
        <dbReference type="Proteomes" id="UP000634011"/>
    </source>
</evidence>